<accession>A0A382EQ37</accession>
<reference evidence="1" key="1">
    <citation type="submission" date="2018-05" db="EMBL/GenBank/DDBJ databases">
        <authorList>
            <person name="Lanie J.A."/>
            <person name="Ng W.-L."/>
            <person name="Kazmierczak K.M."/>
            <person name="Andrzejewski T.M."/>
            <person name="Davidsen T.M."/>
            <person name="Wayne K.J."/>
            <person name="Tettelin H."/>
            <person name="Glass J.I."/>
            <person name="Rusch D."/>
            <person name="Podicherti R."/>
            <person name="Tsui H.-C.T."/>
            <person name="Winkler M.E."/>
        </authorList>
    </citation>
    <scope>NUCLEOTIDE SEQUENCE</scope>
</reference>
<gene>
    <name evidence="1" type="ORF">METZ01_LOCUS204975</name>
</gene>
<dbReference type="EMBL" id="UINC01045400">
    <property type="protein sequence ID" value="SVB52121.1"/>
    <property type="molecule type" value="Genomic_DNA"/>
</dbReference>
<protein>
    <submittedName>
        <fullName evidence="1">Uncharacterized protein</fullName>
    </submittedName>
</protein>
<dbReference type="AlphaFoldDB" id="A0A382EQ37"/>
<name>A0A382EQ37_9ZZZZ</name>
<sequence length="236" mass="27037">MKISTKNILLLSLLIITLINADSRRYVWTYEYVTMEPGKAELEHYLTFQGNDRMHTKDAVKVIHNLELEIGMNERFDVGIYQNFSQNPGDAFQYDGYKMRMRYRMGEKGQYLADPLLYFEYKGNTDFSKHVYEGKLILARDFGSVNAAINPVFEIEAEDGKTEIKWKYNAGLSIRLHSLLSLGLESRGNQHHQYIGPVISHGKDGLWIALGSAFAITNVSTGVNPFKIRMIMGIHF</sequence>
<evidence type="ECO:0000313" key="1">
    <source>
        <dbReference type="EMBL" id="SVB52121.1"/>
    </source>
</evidence>
<organism evidence="1">
    <name type="scientific">marine metagenome</name>
    <dbReference type="NCBI Taxonomy" id="408172"/>
    <lineage>
        <taxon>unclassified sequences</taxon>
        <taxon>metagenomes</taxon>
        <taxon>ecological metagenomes</taxon>
    </lineage>
</organism>
<proteinExistence type="predicted"/>